<protein>
    <recommendedName>
        <fullName evidence="1">GIY-YIG catalytic domain-containing protein</fullName>
    </recommendedName>
</protein>
<sequence>MSKDIKAITTYLNTYLTRTGKTGIDPVEANAVLAKAGLLSDSKNSPGKPLRNLLRDGQLPHAFQFDGKGTLWTIPHSNKQTPKTVSTVSMATKVEKSKRAIKSIQASSPDTSQLEKVLMNNKHFKSAWSIDNLVPHNSGLYCIRIADINKLPKPFNTILGDRQHNIIYIGIATESLNRRFLNQELRANGHGTFFRSIGAVLGHRPPKGSLTSKANKCNYKFSPTDEKKIIKWINDNLYVNWVTFSGDFESVETALINKHRPLINIAKNPLALKELSDLRKLCIQIAKEQ</sequence>
<accession>A0A1G6MWM1</accession>
<organism evidence="2 3">
    <name type="scientific">Niabella drilacis (strain DSM 25811 / CCM 8410 / CCUG 62505 / LMG 26954 / E90)</name>
    <dbReference type="NCBI Taxonomy" id="1285928"/>
    <lineage>
        <taxon>Bacteria</taxon>
        <taxon>Pseudomonadati</taxon>
        <taxon>Bacteroidota</taxon>
        <taxon>Chitinophagia</taxon>
        <taxon>Chitinophagales</taxon>
        <taxon>Chitinophagaceae</taxon>
        <taxon>Niabella</taxon>
    </lineage>
</organism>
<evidence type="ECO:0000313" key="2">
    <source>
        <dbReference type="EMBL" id="SDC59607.1"/>
    </source>
</evidence>
<gene>
    <name evidence="2" type="ORF">SAMN04487894_10358</name>
</gene>
<dbReference type="STRING" id="1285928.SAMN04487894_10358"/>
<dbReference type="Proteomes" id="UP000198757">
    <property type="component" value="Unassembled WGS sequence"/>
</dbReference>
<dbReference type="AlphaFoldDB" id="A0A1G6MWM1"/>
<name>A0A1G6MWM1_NIADE</name>
<dbReference type="RefSeq" id="WP_090389251.1">
    <property type="nucleotide sequence ID" value="NZ_FMZO01000003.1"/>
</dbReference>
<evidence type="ECO:0000313" key="3">
    <source>
        <dbReference type="Proteomes" id="UP000198757"/>
    </source>
</evidence>
<dbReference type="EMBL" id="FMZO01000003">
    <property type="protein sequence ID" value="SDC59607.1"/>
    <property type="molecule type" value="Genomic_DNA"/>
</dbReference>
<proteinExistence type="predicted"/>
<dbReference type="Pfam" id="PF20815">
    <property type="entry name" value="GIY_YIG_2"/>
    <property type="match status" value="1"/>
</dbReference>
<keyword evidence="3" id="KW-1185">Reference proteome</keyword>
<dbReference type="InterPro" id="IPR049311">
    <property type="entry name" value="GIY_YIG_cat"/>
</dbReference>
<evidence type="ECO:0000259" key="1">
    <source>
        <dbReference type="Pfam" id="PF20815"/>
    </source>
</evidence>
<reference evidence="3" key="1">
    <citation type="submission" date="2016-10" db="EMBL/GenBank/DDBJ databases">
        <authorList>
            <person name="Varghese N."/>
            <person name="Submissions S."/>
        </authorList>
    </citation>
    <scope>NUCLEOTIDE SEQUENCE [LARGE SCALE GENOMIC DNA]</scope>
    <source>
        <strain evidence="3">DSM 25811 / CCM 8410 / LMG 26954 / E90</strain>
    </source>
</reference>
<dbReference type="OrthoDB" id="1100737at2"/>
<feature type="domain" description="GIY-YIG catalytic" evidence="1">
    <location>
        <begin position="139"/>
        <end position="280"/>
    </location>
</feature>